<keyword evidence="1" id="KW-1133">Transmembrane helix</keyword>
<feature type="transmembrane region" description="Helical" evidence="1">
    <location>
        <begin position="42"/>
        <end position="62"/>
    </location>
</feature>
<keyword evidence="1" id="KW-0812">Transmembrane</keyword>
<evidence type="ECO:0000313" key="2">
    <source>
        <dbReference type="EMBL" id="SHF66949.1"/>
    </source>
</evidence>
<dbReference type="Gene3D" id="1.20.120.1780">
    <property type="entry name" value="UbiA prenyltransferase"/>
    <property type="match status" value="1"/>
</dbReference>
<keyword evidence="3" id="KW-1185">Reference proteome</keyword>
<accession>A0A1M5DIW7</accession>
<organism evidence="2 3">
    <name type="scientific">Pedobacter caeni</name>
    <dbReference type="NCBI Taxonomy" id="288992"/>
    <lineage>
        <taxon>Bacteria</taxon>
        <taxon>Pseudomonadati</taxon>
        <taxon>Bacteroidota</taxon>
        <taxon>Sphingobacteriia</taxon>
        <taxon>Sphingobacteriales</taxon>
        <taxon>Sphingobacteriaceae</taxon>
        <taxon>Pedobacter</taxon>
    </lineage>
</organism>
<protein>
    <recommendedName>
        <fullName evidence="4">UbiA prenyltransferase family protein</fullName>
    </recommendedName>
</protein>
<name>A0A1M5DIW7_9SPHI</name>
<feature type="transmembrane region" description="Helical" evidence="1">
    <location>
        <begin position="219"/>
        <end position="237"/>
    </location>
</feature>
<feature type="transmembrane region" description="Helical" evidence="1">
    <location>
        <begin position="167"/>
        <end position="194"/>
    </location>
</feature>
<proteinExistence type="predicted"/>
<evidence type="ECO:0000256" key="1">
    <source>
        <dbReference type="SAM" id="Phobius"/>
    </source>
</evidence>
<feature type="transmembrane region" description="Helical" evidence="1">
    <location>
        <begin position="83"/>
        <end position="104"/>
    </location>
</feature>
<dbReference type="EMBL" id="FQUQ01000003">
    <property type="protein sequence ID" value="SHF66949.1"/>
    <property type="molecule type" value="Genomic_DNA"/>
</dbReference>
<sequence>MVKKVLFSTLDFLLFSNLFIAICAVAQGLLTYHLLQVPPDKYILAIVFFGTLALYNFSMLMSKPKDPANSPYIRVRWIFSHHRLIISITLISALCLIPLGLLYLSIEGKLLMIFTGAMAVSYNIPFLTLNHQKIGLRNIPGIKLFLVAIVWAISCVLLPIVEVEHNYPINISTGATLLLVGKRFLFIAALTIPFDIRDLFQDKLYELKTIPVMFGEKKAYIFCQFLLLGYLVLLLLFRQTINMEVIALTMTILITGWLIFKSGIRKNEYYYFFFLDGIMILQYLVVILFSIRL</sequence>
<feature type="transmembrane region" description="Helical" evidence="1">
    <location>
        <begin position="269"/>
        <end position="291"/>
    </location>
</feature>
<evidence type="ECO:0000313" key="3">
    <source>
        <dbReference type="Proteomes" id="UP000184287"/>
    </source>
</evidence>
<gene>
    <name evidence="2" type="ORF">SAMN04488522_103255</name>
</gene>
<dbReference type="RefSeq" id="WP_073232072.1">
    <property type="nucleotide sequence ID" value="NZ_FQUQ01000003.1"/>
</dbReference>
<dbReference type="Proteomes" id="UP000184287">
    <property type="component" value="Unassembled WGS sequence"/>
</dbReference>
<feature type="transmembrane region" description="Helical" evidence="1">
    <location>
        <begin position="12"/>
        <end position="30"/>
    </location>
</feature>
<evidence type="ECO:0008006" key="4">
    <source>
        <dbReference type="Google" id="ProtNLM"/>
    </source>
</evidence>
<dbReference type="AlphaFoldDB" id="A0A1M5DIW7"/>
<reference evidence="3" key="1">
    <citation type="submission" date="2016-11" db="EMBL/GenBank/DDBJ databases">
        <authorList>
            <person name="Varghese N."/>
            <person name="Submissions S."/>
        </authorList>
    </citation>
    <scope>NUCLEOTIDE SEQUENCE [LARGE SCALE GENOMIC DNA]</scope>
    <source>
        <strain evidence="3">DSM 16990</strain>
    </source>
</reference>
<feature type="transmembrane region" description="Helical" evidence="1">
    <location>
        <begin position="141"/>
        <end position="161"/>
    </location>
</feature>
<dbReference type="OrthoDB" id="1467772at2"/>
<feature type="transmembrane region" description="Helical" evidence="1">
    <location>
        <begin position="243"/>
        <end position="260"/>
    </location>
</feature>
<keyword evidence="1" id="KW-0472">Membrane</keyword>
<feature type="transmembrane region" description="Helical" evidence="1">
    <location>
        <begin position="110"/>
        <end position="129"/>
    </location>
</feature>
<dbReference type="STRING" id="288992.SAMN04488522_103255"/>